<accession>A0AAV7XBM8</accession>
<keyword evidence="2" id="KW-1185">Reference proteome</keyword>
<evidence type="ECO:0008006" key="3">
    <source>
        <dbReference type="Google" id="ProtNLM"/>
    </source>
</evidence>
<dbReference type="EMBL" id="JAPTSV010000013">
    <property type="protein sequence ID" value="KAJ1521843.1"/>
    <property type="molecule type" value="Genomic_DNA"/>
</dbReference>
<dbReference type="AlphaFoldDB" id="A0AAV7XBM8"/>
<comment type="caution">
    <text evidence="1">The sequence shown here is derived from an EMBL/GenBank/DDBJ whole genome shotgun (WGS) entry which is preliminary data.</text>
</comment>
<sequence>MSTAERKQRHGVKNTTRCPFCLTIFTMRSECYAHIEKKHPETLQDEGVFVVARRLYYQRREGVRVVPKRRYVMHLSHLPHLSETSRKVVAVIKNIITDCMVLVGDDSQEPLSLHMEYKRNLKDMKKFYGDSAPDAP</sequence>
<evidence type="ECO:0000313" key="1">
    <source>
        <dbReference type="EMBL" id="KAJ1521843.1"/>
    </source>
</evidence>
<reference evidence="1" key="1">
    <citation type="submission" date="2022-12" db="EMBL/GenBank/DDBJ databases">
        <title>Chromosome-level genome assembly of the bean flower thrips Megalurothrips usitatus.</title>
        <authorList>
            <person name="Ma L."/>
            <person name="Liu Q."/>
            <person name="Li H."/>
            <person name="Cai W."/>
        </authorList>
    </citation>
    <scope>NUCLEOTIDE SEQUENCE</scope>
    <source>
        <strain evidence="1">Cailab_2022a</strain>
    </source>
</reference>
<organism evidence="1 2">
    <name type="scientific">Megalurothrips usitatus</name>
    <name type="common">bean blossom thrips</name>
    <dbReference type="NCBI Taxonomy" id="439358"/>
    <lineage>
        <taxon>Eukaryota</taxon>
        <taxon>Metazoa</taxon>
        <taxon>Ecdysozoa</taxon>
        <taxon>Arthropoda</taxon>
        <taxon>Hexapoda</taxon>
        <taxon>Insecta</taxon>
        <taxon>Pterygota</taxon>
        <taxon>Neoptera</taxon>
        <taxon>Paraneoptera</taxon>
        <taxon>Thysanoptera</taxon>
        <taxon>Terebrantia</taxon>
        <taxon>Thripoidea</taxon>
        <taxon>Thripidae</taxon>
        <taxon>Megalurothrips</taxon>
    </lineage>
</organism>
<protein>
    <recommendedName>
        <fullName evidence="3">C2H2-type domain-containing protein</fullName>
    </recommendedName>
</protein>
<dbReference type="Proteomes" id="UP001075354">
    <property type="component" value="Chromosome 13"/>
</dbReference>
<evidence type="ECO:0000313" key="2">
    <source>
        <dbReference type="Proteomes" id="UP001075354"/>
    </source>
</evidence>
<gene>
    <name evidence="1" type="ORF">ONE63_003478</name>
</gene>
<proteinExistence type="predicted"/>
<name>A0AAV7XBM8_9NEOP</name>